<keyword evidence="6" id="KW-1185">Reference proteome</keyword>
<accession>A0AAE3FNH4</accession>
<dbReference type="AlphaFoldDB" id="A0AAE3FNH4"/>
<keyword evidence="1 5" id="KW-0489">Methyltransferase</keyword>
<dbReference type="EMBL" id="JAKRVY010000001">
    <property type="protein sequence ID" value="MCL9812255.1"/>
    <property type="molecule type" value="Genomic_DNA"/>
</dbReference>
<dbReference type="InterPro" id="IPR029063">
    <property type="entry name" value="SAM-dependent_MTases_sf"/>
</dbReference>
<dbReference type="SUPFAM" id="SSF53335">
    <property type="entry name" value="S-adenosyl-L-methionine-dependent methyltransferases"/>
    <property type="match status" value="1"/>
</dbReference>
<dbReference type="CDD" id="cd02440">
    <property type="entry name" value="AdoMet_MTases"/>
    <property type="match status" value="1"/>
</dbReference>
<evidence type="ECO:0000256" key="1">
    <source>
        <dbReference type="ARBA" id="ARBA00022603"/>
    </source>
</evidence>
<protein>
    <submittedName>
        <fullName evidence="5">SAM-dependent methyltransferase</fullName>
    </submittedName>
</protein>
<evidence type="ECO:0000256" key="2">
    <source>
        <dbReference type="ARBA" id="ARBA00022679"/>
    </source>
</evidence>
<evidence type="ECO:0000256" key="3">
    <source>
        <dbReference type="ARBA" id="ARBA00022691"/>
    </source>
</evidence>
<dbReference type="InterPro" id="IPR003356">
    <property type="entry name" value="DNA_methylase_A-5"/>
</dbReference>
<comment type="caution">
    <text evidence="5">The sequence shown here is derived from an EMBL/GenBank/DDBJ whole genome shotgun (WGS) entry which is preliminary data.</text>
</comment>
<name>A0AAE3FNH4_9EURY</name>
<gene>
    <name evidence="5" type="ORF">AArcSt11_01150</name>
</gene>
<dbReference type="Gene3D" id="3.40.50.150">
    <property type="entry name" value="Vaccinia Virus protein VP39"/>
    <property type="match status" value="1"/>
</dbReference>
<evidence type="ECO:0000313" key="5">
    <source>
        <dbReference type="EMBL" id="MCL9812255.1"/>
    </source>
</evidence>
<dbReference type="RefSeq" id="WP_250593785.1">
    <property type="nucleotide sequence ID" value="NZ_JAKRVY010000001.1"/>
</dbReference>
<feature type="domain" description="DNA methylase adenine-specific" evidence="4">
    <location>
        <begin position="130"/>
        <end position="339"/>
    </location>
</feature>
<proteinExistence type="predicted"/>
<dbReference type="Proteomes" id="UP001202674">
    <property type="component" value="Unassembled WGS sequence"/>
</dbReference>
<dbReference type="GO" id="GO:0008170">
    <property type="term" value="F:N-methyltransferase activity"/>
    <property type="evidence" value="ECO:0007669"/>
    <property type="project" value="InterPro"/>
</dbReference>
<sequence length="864" mass="97645">MTPPSSFDIGFVVDRLGDLPEVETVEFQHESVQLRYQNKLIRIRFVDTHRGGRWWMNGGDVDRLFVLLDDNVLEVDEATIYSYELQSVDSEEVLVERFANIFTETAERQPLSWNELADVLAASDLSVIDTPRQVAEIIAGWAVTDSSDSVLDIATGTGTVLSEAADQLNLTIDASSRCVGIDADPFACALARNRLQDIEAANLINTNFFEWNLEHDIDGEQATLTDTEGEVPTKFDAVVGAPPAVRLEHLTSEQRDQLQNWSPSDGRQIGGAYVAKAVTHLKDGGRAAFILPQYVLRDGLIDHLTQTCALHRIVALPLGAFTETRKGFEAVVVSLVKEDRSPEVRETGVAKFNGMELPDNARGLFEQPLDGILANRYNTFNAEIVKAAHNDLDGENLMRLLSSPSIYDVLTAGCFTRLGDLGSDIEVGSGVTSGNNELFYFDPEERDVSGIDDRFFRPLIENLSDDTQSITADEIDQYVLDLQPYLDELPGNATPETDREIIEHLDQNGYDNLVEYLQSAETRPNRTNRSKSSFTLQRRGKFQNPDLVLPEFFDEPQCYTVEVDDAMFESTVIGIRTATQELKVSLQRLLNTPLYSEFLSTFGSPVDVNWYRINLRELRDVPVIEEALTAEVAEKLDAFLPPSDNNDVIGANQVLIEACPTDEAEQAFQQYMASRDDYAWSWFLTLSEIERFQELVDKDRKKAQEFIIERFDRELLDKARQTFNQLEFFEHRRDLLNDLLMEFESNHYRSFLAGITLQFEGILTDLVLKSGGDIVNQNGETKFKLPGENRSQQKNLNNLISTFFDGIFSTFMHENIRQRRNAIAHGDVIEDDQDLAVHFFIAFYALCYASLAEYTRQTTTDRMT</sequence>
<dbReference type="InterPro" id="IPR050953">
    <property type="entry name" value="N4_N6_ade-DNA_methylase"/>
</dbReference>
<dbReference type="PANTHER" id="PTHR33841:SF5">
    <property type="entry name" value="DNA METHYLASE (MODIFICATION METHYLASE) (METHYLTRANSFERASE)-RELATED"/>
    <property type="match status" value="1"/>
</dbReference>
<keyword evidence="3" id="KW-0949">S-adenosyl-L-methionine</keyword>
<dbReference type="GO" id="GO:0032259">
    <property type="term" value="P:methylation"/>
    <property type="evidence" value="ECO:0007669"/>
    <property type="project" value="UniProtKB-KW"/>
</dbReference>
<dbReference type="PANTHER" id="PTHR33841">
    <property type="entry name" value="DNA METHYLTRANSFERASE YEEA-RELATED"/>
    <property type="match status" value="1"/>
</dbReference>
<dbReference type="PRINTS" id="PR00507">
    <property type="entry name" value="N12N6MTFRASE"/>
</dbReference>
<organism evidence="5 6">
    <name type="scientific">Natranaeroarchaeum aerophilus</name>
    <dbReference type="NCBI Taxonomy" id="2917711"/>
    <lineage>
        <taxon>Archaea</taxon>
        <taxon>Methanobacteriati</taxon>
        <taxon>Methanobacteriota</taxon>
        <taxon>Stenosarchaea group</taxon>
        <taxon>Halobacteria</taxon>
        <taxon>Halobacteriales</taxon>
        <taxon>Natronoarchaeaceae</taxon>
        <taxon>Natranaeroarchaeum</taxon>
    </lineage>
</organism>
<evidence type="ECO:0000313" key="6">
    <source>
        <dbReference type="Proteomes" id="UP001202674"/>
    </source>
</evidence>
<reference evidence="5 6" key="1">
    <citation type="journal article" date="2022" name="Syst. Appl. Microbiol.">
        <title>Natronocalculus amylovorans gen. nov., sp. nov., and Natranaeroarchaeum aerophilus sp. nov., dominant culturable amylolytic natronoarchaea from hypersaline soda lakes in southwestern Siberia.</title>
        <authorList>
            <person name="Sorokin D.Y."/>
            <person name="Elcheninov A.G."/>
            <person name="Khizhniak T.V."/>
            <person name="Koenen M."/>
            <person name="Bale N.J."/>
            <person name="Damste J.S.S."/>
            <person name="Kublanov I.V."/>
        </authorList>
    </citation>
    <scope>NUCLEOTIDE SEQUENCE [LARGE SCALE GENOMIC DNA]</scope>
    <source>
        <strain evidence="5 6">AArc-St1-1</strain>
    </source>
</reference>
<dbReference type="GO" id="GO:0003677">
    <property type="term" value="F:DNA binding"/>
    <property type="evidence" value="ECO:0007669"/>
    <property type="project" value="InterPro"/>
</dbReference>
<dbReference type="Pfam" id="PF02384">
    <property type="entry name" value="N6_Mtase"/>
    <property type="match status" value="1"/>
</dbReference>
<evidence type="ECO:0000259" key="4">
    <source>
        <dbReference type="Pfam" id="PF02384"/>
    </source>
</evidence>
<keyword evidence="2" id="KW-0808">Transferase</keyword>